<keyword evidence="7 9" id="KW-0472">Membrane</keyword>
<keyword evidence="3" id="KW-1003">Cell membrane</keyword>
<comment type="caution">
    <text evidence="10">The sequence shown here is derived from an EMBL/GenBank/DDBJ whole genome shotgun (WGS) entry which is preliminary data.</text>
</comment>
<evidence type="ECO:0000256" key="5">
    <source>
        <dbReference type="ARBA" id="ARBA00022970"/>
    </source>
</evidence>
<keyword evidence="4 9" id="KW-0812">Transmembrane</keyword>
<keyword evidence="2" id="KW-0813">Transport</keyword>
<dbReference type="EMBL" id="JAHUZE010000003">
    <property type="protein sequence ID" value="MBV7380012.1"/>
    <property type="molecule type" value="Genomic_DNA"/>
</dbReference>
<evidence type="ECO:0000256" key="1">
    <source>
        <dbReference type="ARBA" id="ARBA00004651"/>
    </source>
</evidence>
<evidence type="ECO:0000256" key="8">
    <source>
        <dbReference type="ARBA" id="ARBA00037998"/>
    </source>
</evidence>
<feature type="transmembrane region" description="Helical" evidence="9">
    <location>
        <begin position="60"/>
        <end position="84"/>
    </location>
</feature>
<dbReference type="CDD" id="cd06582">
    <property type="entry name" value="TM_PBP1_LivH_like"/>
    <property type="match status" value="1"/>
</dbReference>
<dbReference type="Proteomes" id="UP000756530">
    <property type="component" value="Unassembled WGS sequence"/>
</dbReference>
<keyword evidence="5" id="KW-0029">Amino-acid transport</keyword>
<protein>
    <submittedName>
        <fullName evidence="10">Branched-chain amino acid ABC transporter permease</fullName>
    </submittedName>
</protein>
<dbReference type="RefSeq" id="WP_218393212.1">
    <property type="nucleotide sequence ID" value="NZ_JAHUZE010000003.1"/>
</dbReference>
<feature type="transmembrane region" description="Helical" evidence="9">
    <location>
        <begin position="34"/>
        <end position="54"/>
    </location>
</feature>
<evidence type="ECO:0000313" key="11">
    <source>
        <dbReference type="Proteomes" id="UP000756530"/>
    </source>
</evidence>
<dbReference type="PANTHER" id="PTHR11795:SF442">
    <property type="entry name" value="ABC TRANSPORTER ATP-BINDING PROTEIN"/>
    <property type="match status" value="1"/>
</dbReference>
<evidence type="ECO:0000313" key="10">
    <source>
        <dbReference type="EMBL" id="MBV7380012.1"/>
    </source>
</evidence>
<feature type="transmembrane region" description="Helical" evidence="9">
    <location>
        <begin position="140"/>
        <end position="160"/>
    </location>
</feature>
<organism evidence="10 11">
    <name type="scientific">Maritimibacter dapengensis</name>
    <dbReference type="NCBI Taxonomy" id="2836868"/>
    <lineage>
        <taxon>Bacteria</taxon>
        <taxon>Pseudomonadati</taxon>
        <taxon>Pseudomonadota</taxon>
        <taxon>Alphaproteobacteria</taxon>
        <taxon>Rhodobacterales</taxon>
        <taxon>Roseobacteraceae</taxon>
        <taxon>Maritimibacter</taxon>
    </lineage>
</organism>
<evidence type="ECO:0000256" key="4">
    <source>
        <dbReference type="ARBA" id="ARBA00022692"/>
    </source>
</evidence>
<comment type="subcellular location">
    <subcellularLocation>
        <location evidence="1">Cell membrane</location>
        <topology evidence="1">Multi-pass membrane protein</topology>
    </subcellularLocation>
</comment>
<evidence type="ECO:0000256" key="6">
    <source>
        <dbReference type="ARBA" id="ARBA00022989"/>
    </source>
</evidence>
<name>A0ABS6T6P6_9RHOB</name>
<accession>A0ABS6T6P6</accession>
<feature type="transmembrane region" description="Helical" evidence="9">
    <location>
        <begin position="258"/>
        <end position="277"/>
    </location>
</feature>
<dbReference type="PANTHER" id="PTHR11795">
    <property type="entry name" value="BRANCHED-CHAIN AMINO ACID TRANSPORT SYSTEM PERMEASE PROTEIN LIVH"/>
    <property type="match status" value="1"/>
</dbReference>
<dbReference type="InterPro" id="IPR052157">
    <property type="entry name" value="BCAA_transport_permease"/>
</dbReference>
<dbReference type="Pfam" id="PF02653">
    <property type="entry name" value="BPD_transp_2"/>
    <property type="match status" value="1"/>
</dbReference>
<sequence>MSLFLNILIDGVAYGMILFMISVGLSVTMGLMRVINLAHGGFAMVGGVVAHVLMSEAGIGYVPAALLGIVATVALAWPLERLIYRRIYGFGDLQQVLATIGLTFLMIATVNRLQGSSLLALPLPTVLAQSVDLGFRTLPLHRVIVIGVGAVVIVGLWLLIERTRFGIKLRAAVDNRATAGAIGINTGLIYTATFCLGAGLAALGGILGAEMLPIEAYYPLRYMVLFLVVVAVGGMGSIGRSFLAALGLGLIETASRYLVPEFGTIFYFACIILFLALRPKGLWGRLA</sequence>
<feature type="transmembrane region" description="Helical" evidence="9">
    <location>
        <begin position="223"/>
        <end position="251"/>
    </location>
</feature>
<keyword evidence="11" id="KW-1185">Reference proteome</keyword>
<evidence type="ECO:0000256" key="2">
    <source>
        <dbReference type="ARBA" id="ARBA00022448"/>
    </source>
</evidence>
<comment type="similarity">
    <text evidence="8">Belongs to the binding-protein-dependent transport system permease family. LivHM subfamily.</text>
</comment>
<feature type="transmembrane region" description="Helical" evidence="9">
    <location>
        <begin position="181"/>
        <end position="203"/>
    </location>
</feature>
<gene>
    <name evidence="10" type="ORF">KJP28_13865</name>
</gene>
<evidence type="ECO:0000256" key="7">
    <source>
        <dbReference type="ARBA" id="ARBA00023136"/>
    </source>
</evidence>
<reference evidence="10 11" key="1">
    <citation type="submission" date="2021-05" db="EMBL/GenBank/DDBJ databases">
        <title>Culturable bacteria isolated from Daya Bay.</title>
        <authorList>
            <person name="Zheng W."/>
            <person name="Yu S."/>
            <person name="Huang Y."/>
        </authorList>
    </citation>
    <scope>NUCLEOTIDE SEQUENCE [LARGE SCALE GENOMIC DNA]</scope>
    <source>
        <strain evidence="10 11">DP4N28-5</strain>
    </source>
</reference>
<dbReference type="InterPro" id="IPR001851">
    <property type="entry name" value="ABC_transp_permease"/>
</dbReference>
<evidence type="ECO:0000256" key="9">
    <source>
        <dbReference type="SAM" id="Phobius"/>
    </source>
</evidence>
<feature type="transmembrane region" description="Helical" evidence="9">
    <location>
        <begin position="96"/>
        <end position="120"/>
    </location>
</feature>
<evidence type="ECO:0000256" key="3">
    <source>
        <dbReference type="ARBA" id="ARBA00022475"/>
    </source>
</evidence>
<proteinExistence type="inferred from homology"/>
<keyword evidence="6 9" id="KW-1133">Transmembrane helix</keyword>
<feature type="transmembrane region" description="Helical" evidence="9">
    <location>
        <begin position="6"/>
        <end position="27"/>
    </location>
</feature>